<dbReference type="Proteomes" id="UP001652582">
    <property type="component" value="Chromosome 14"/>
</dbReference>
<dbReference type="PROSITE" id="PS00122">
    <property type="entry name" value="CARBOXYLESTERASE_B_1"/>
    <property type="match status" value="1"/>
</dbReference>
<name>A0A6J1P8W4_BICAN</name>
<sequence>MAVFKLLSFLIIVGTALCQSQGPKVRLANGVLQGTWRESTKGRKFASFFGVPYAQPPVGENRFREPQALKPWPGVWNASNLLSPCLQYDPIQDGIIGSEDCLFVNVHTPTPCDDALLPVVIFIHGGAFMYGAGGQYDGVHMMDRDLVFVTVNYRLGPLGFLSTGDKQIPGNAGLKDQSFALKWVRDNILKFGGNPDSVTLTGCSAGGASVHYHYLSPLSRGTFHRGIAFSGSAFSSWTYSVKPVEQGKALAAIVGCSTTDTREMAECLRNRPGEVLVNAQLQMFTWDVNWFTMFTPTAEAPDVKNPFLTKYPYTATQAGDMQSLPLITSVTSEEGLYPAAAYQADPSEILSELEARWEELAVYIFEYNNTLPLKLRAKVAQKIKEQYLDGRPVSQDTYDELVQALGDRLFVANVGKLAQIHAQKSLQPTWVYRFSYSWQYSFSNVMAKDENNYGVSHADDVILIYKFLSKDTTRPEDLKMREILLDIVYSYASSGVPKLRNKTAWTQVKPGQAKLDYLEIAGPKNIKMKSSANFGNKMFWDSLGFTENENYNSDAKE</sequence>
<evidence type="ECO:0000256" key="4">
    <source>
        <dbReference type="ARBA" id="ARBA00023157"/>
    </source>
</evidence>
<comment type="similarity">
    <text evidence="1 6">Belongs to the type-B carboxylesterase/lipase family.</text>
</comment>
<reference evidence="9" key="1">
    <citation type="submission" date="2025-08" db="UniProtKB">
        <authorList>
            <consortium name="RefSeq"/>
        </authorList>
    </citation>
    <scope>IDENTIFICATION</scope>
</reference>
<evidence type="ECO:0000256" key="3">
    <source>
        <dbReference type="ARBA" id="ARBA00022801"/>
    </source>
</evidence>
<evidence type="ECO:0000256" key="1">
    <source>
        <dbReference type="ARBA" id="ARBA00005964"/>
    </source>
</evidence>
<keyword evidence="3 6" id="KW-0378">Hydrolase</keyword>
<dbReference type="GO" id="GO:0052689">
    <property type="term" value="F:carboxylic ester hydrolase activity"/>
    <property type="evidence" value="ECO:0007669"/>
    <property type="project" value="UniProtKB-KW"/>
</dbReference>
<feature type="chain" id="PRO_5044957427" description="Carboxylic ester hydrolase" evidence="6">
    <location>
        <begin position="19"/>
        <end position="557"/>
    </location>
</feature>
<keyword evidence="4" id="KW-1015">Disulfide bond</keyword>
<dbReference type="Gene3D" id="3.40.50.1820">
    <property type="entry name" value="alpha/beta hydrolase"/>
    <property type="match status" value="1"/>
</dbReference>
<evidence type="ECO:0000256" key="6">
    <source>
        <dbReference type="RuleBase" id="RU361235"/>
    </source>
</evidence>
<gene>
    <name evidence="9" type="primary">LOC112057911</name>
</gene>
<dbReference type="InterPro" id="IPR002018">
    <property type="entry name" value="CarbesteraseB"/>
</dbReference>
<evidence type="ECO:0000256" key="5">
    <source>
        <dbReference type="ARBA" id="ARBA00023180"/>
    </source>
</evidence>
<dbReference type="EC" id="3.1.1.-" evidence="6"/>
<protein>
    <recommendedName>
        <fullName evidence="6">Carboxylic ester hydrolase</fullName>
        <ecNumber evidence="6">3.1.1.-</ecNumber>
    </recommendedName>
</protein>
<keyword evidence="8" id="KW-1185">Reference proteome</keyword>
<feature type="signal peptide" evidence="6">
    <location>
        <begin position="1"/>
        <end position="18"/>
    </location>
</feature>
<accession>A0A6J1P8W4</accession>
<evidence type="ECO:0000313" key="8">
    <source>
        <dbReference type="Proteomes" id="UP001652582"/>
    </source>
</evidence>
<dbReference type="KEGG" id="bany:112057911"/>
<dbReference type="PANTHER" id="PTHR43142:SF1">
    <property type="entry name" value="CARBOXYLIC ESTER HYDROLASE"/>
    <property type="match status" value="1"/>
</dbReference>
<dbReference type="GeneID" id="112057911"/>
<dbReference type="OrthoDB" id="6846267at2759"/>
<organism evidence="8 9">
    <name type="scientific">Bicyclus anynana</name>
    <name type="common">Squinting bush brown butterfly</name>
    <dbReference type="NCBI Taxonomy" id="110368"/>
    <lineage>
        <taxon>Eukaryota</taxon>
        <taxon>Metazoa</taxon>
        <taxon>Ecdysozoa</taxon>
        <taxon>Arthropoda</taxon>
        <taxon>Hexapoda</taxon>
        <taxon>Insecta</taxon>
        <taxon>Pterygota</taxon>
        <taxon>Neoptera</taxon>
        <taxon>Endopterygota</taxon>
        <taxon>Lepidoptera</taxon>
        <taxon>Glossata</taxon>
        <taxon>Ditrysia</taxon>
        <taxon>Papilionoidea</taxon>
        <taxon>Nymphalidae</taxon>
        <taxon>Satyrinae</taxon>
        <taxon>Satyrini</taxon>
        <taxon>Mycalesina</taxon>
        <taxon>Bicyclus</taxon>
    </lineage>
</organism>
<feature type="domain" description="Carboxylesterase type B" evidence="7">
    <location>
        <begin position="22"/>
        <end position="530"/>
    </location>
</feature>
<keyword evidence="6" id="KW-0732">Signal</keyword>
<dbReference type="InterPro" id="IPR029058">
    <property type="entry name" value="AB_hydrolase_fold"/>
</dbReference>
<proteinExistence type="inferred from homology"/>
<dbReference type="PANTHER" id="PTHR43142">
    <property type="entry name" value="CARBOXYLIC ESTER HYDROLASE"/>
    <property type="match status" value="1"/>
</dbReference>
<dbReference type="SUPFAM" id="SSF53474">
    <property type="entry name" value="alpha/beta-Hydrolases"/>
    <property type="match status" value="1"/>
</dbReference>
<keyword evidence="5" id="KW-0325">Glycoprotein</keyword>
<dbReference type="InterPro" id="IPR019826">
    <property type="entry name" value="Carboxylesterase_B_AS"/>
</dbReference>
<keyword evidence="2" id="KW-0719">Serine esterase</keyword>
<dbReference type="Pfam" id="PF00135">
    <property type="entry name" value="COesterase"/>
    <property type="match status" value="1"/>
</dbReference>
<dbReference type="RefSeq" id="XP_023954292.2">
    <property type="nucleotide sequence ID" value="XM_024098524.2"/>
</dbReference>
<evidence type="ECO:0000259" key="7">
    <source>
        <dbReference type="Pfam" id="PF00135"/>
    </source>
</evidence>
<dbReference type="AlphaFoldDB" id="A0A6J1P8W4"/>
<evidence type="ECO:0000256" key="2">
    <source>
        <dbReference type="ARBA" id="ARBA00022487"/>
    </source>
</evidence>
<evidence type="ECO:0000313" key="9">
    <source>
        <dbReference type="RefSeq" id="XP_023954292.2"/>
    </source>
</evidence>